<sequence length="144" mass="15309">MSPGSASKASVICTKCSFSNRCILLSRCRHTGKHACTGVMPVINNVNGMTNQSGRDGNLLADRRMSAGRFTGMSPAPGTGPGSTIPAPAFCTLPAHRHHNTFHATPPRDSSVRCCIHCSTSLLYPRLLRPGFMGSGKWPSLISL</sequence>
<protein>
    <submittedName>
        <fullName evidence="1">Uncharacterized protein</fullName>
    </submittedName>
</protein>
<reference evidence="1 2" key="1">
    <citation type="journal article" date="2014" name="PLoS ONE">
        <title>The complete genome sequence of Escherichia coli EC958: a high quality reference sequence for the globally disseminated multidrug resistant E. coli O25b:H4-ST131 clone.</title>
        <authorList>
            <person name="Forde B.M."/>
            <person name="Ben Zakour N.L."/>
            <person name="Stanton-Cook M."/>
            <person name="Phan M.D."/>
            <person name="Totsika M."/>
            <person name="Peters K.M."/>
            <person name="Chan K.G."/>
            <person name="Schembri M.A."/>
            <person name="Upton M."/>
            <person name="Beatson S.A."/>
        </authorList>
    </citation>
    <scope>NUCLEOTIDE SEQUENCE [LARGE SCALE GENOMIC DNA]</scope>
    <source>
        <strain evidence="1 2">EC958</strain>
    </source>
</reference>
<gene>
    <name evidence="1" type="ORF">EC958_5182</name>
</gene>
<organism evidence="1 2">
    <name type="scientific">Escherichia coli O25b:H4-ST131</name>
    <dbReference type="NCBI Taxonomy" id="941322"/>
    <lineage>
        <taxon>Bacteria</taxon>
        <taxon>Pseudomonadati</taxon>
        <taxon>Pseudomonadota</taxon>
        <taxon>Gammaproteobacteria</taxon>
        <taxon>Enterobacterales</taxon>
        <taxon>Enterobacteriaceae</taxon>
        <taxon>Escherichia</taxon>
    </lineage>
</organism>
<evidence type="ECO:0000313" key="2">
    <source>
        <dbReference type="Proteomes" id="UP000032727"/>
    </source>
</evidence>
<accession>A0AA36L222</accession>
<proteinExistence type="predicted"/>
<dbReference type="AlphaFoldDB" id="A0AA36L222"/>
<dbReference type="EMBL" id="HG941718">
    <property type="protein sequence ID" value="CDN84467.1"/>
    <property type="molecule type" value="Genomic_DNA"/>
</dbReference>
<dbReference type="Proteomes" id="UP000032727">
    <property type="component" value="Chromosome I"/>
</dbReference>
<evidence type="ECO:0000313" key="1">
    <source>
        <dbReference type="EMBL" id="CDN84467.1"/>
    </source>
</evidence>
<dbReference type="KEGG" id="ecos:EC958_5182"/>
<name>A0AA36L222_ECOLX</name>